<name>A0A0F8M8C7_METMZ</name>
<dbReference type="Proteomes" id="UP000034195">
    <property type="component" value="Unassembled WGS sequence"/>
</dbReference>
<evidence type="ECO:0000313" key="25">
    <source>
        <dbReference type="EMBL" id="KKH42455.1"/>
    </source>
</evidence>
<dbReference type="EMBL" id="JJPH01000068">
    <property type="protein sequence ID" value="KKG52581.1"/>
    <property type="molecule type" value="Genomic_DNA"/>
</dbReference>
<dbReference type="Proteomes" id="UP000034672">
    <property type="component" value="Unassembled WGS sequence"/>
</dbReference>
<dbReference type="Proteomes" id="UP000034758">
    <property type="component" value="Unassembled WGS sequence"/>
</dbReference>
<dbReference type="Proteomes" id="UP000034692">
    <property type="component" value="Unassembled WGS sequence"/>
</dbReference>
<evidence type="ECO:0000313" key="62">
    <source>
        <dbReference type="Proteomes" id="UP000034387"/>
    </source>
</evidence>
<evidence type="ECO:0000313" key="20">
    <source>
        <dbReference type="EMBL" id="KKH25765.1"/>
    </source>
</evidence>
<evidence type="ECO:0000313" key="22">
    <source>
        <dbReference type="EMBL" id="KKH34721.1"/>
    </source>
</evidence>
<evidence type="ECO:0000313" key="79">
    <source>
        <dbReference type="Proteomes" id="UP000034937"/>
    </source>
</evidence>
<dbReference type="EMBL" id="JJOU01000157">
    <property type="protein sequence ID" value="KKG11543.1"/>
    <property type="molecule type" value="Genomic_DNA"/>
</dbReference>
<dbReference type="EMBL" id="JJQJ01000229">
    <property type="protein sequence ID" value="KKH43528.1"/>
    <property type="molecule type" value="Genomic_DNA"/>
</dbReference>
<evidence type="ECO:0000313" key="49">
    <source>
        <dbReference type="Proteomes" id="UP000034001"/>
    </source>
</evidence>
<dbReference type="EMBL" id="JJQT01000120">
    <property type="protein sequence ID" value="KKH78559.1"/>
    <property type="molecule type" value="Genomic_DNA"/>
</dbReference>
<dbReference type="Proteomes" id="UP000034387">
    <property type="component" value="Unassembled WGS sequence"/>
</dbReference>
<organism evidence="24 50">
    <name type="scientific">Methanosarcina mazei</name>
    <name type="common">Methanosarcina frisia</name>
    <dbReference type="NCBI Taxonomy" id="2209"/>
    <lineage>
        <taxon>Archaea</taxon>
        <taxon>Methanobacteriati</taxon>
        <taxon>Methanobacteriota</taxon>
        <taxon>Stenosarchaea group</taxon>
        <taxon>Methanomicrobia</taxon>
        <taxon>Methanosarcinales</taxon>
        <taxon>Methanosarcinaceae</taxon>
        <taxon>Methanosarcina</taxon>
    </lineage>
</organism>
<dbReference type="Proteomes" id="UP000034668">
    <property type="component" value="Unassembled WGS sequence"/>
</dbReference>
<dbReference type="EMBL" id="JJOR01000157">
    <property type="protein sequence ID" value="KKF99663.1"/>
    <property type="molecule type" value="Genomic_DNA"/>
</dbReference>
<dbReference type="Proteomes" id="UP000034064">
    <property type="component" value="Unassembled WGS sequence"/>
</dbReference>
<dbReference type="Proteomes" id="UP000034842">
    <property type="component" value="Unassembled WGS sequence"/>
</dbReference>
<accession>A0A0F8M8C7</accession>
<evidence type="ECO:0000313" key="68">
    <source>
        <dbReference type="Proteomes" id="UP000034667"/>
    </source>
</evidence>
<evidence type="ECO:0000313" key="16">
    <source>
        <dbReference type="EMBL" id="KKH11826.1"/>
    </source>
</evidence>
<evidence type="ECO:0000313" key="4">
    <source>
        <dbReference type="EMBL" id="KKG31082.1"/>
    </source>
</evidence>
<dbReference type="EMBL" id="JJQP01000330">
    <property type="protein sequence ID" value="KKH59804.1"/>
    <property type="molecule type" value="Genomic_DNA"/>
</dbReference>
<dbReference type="Proteomes" id="UP000034243">
    <property type="component" value="Unassembled WGS sequence"/>
</dbReference>
<evidence type="ECO:0000313" key="33">
    <source>
        <dbReference type="EMBL" id="KKH73144.1"/>
    </source>
</evidence>
<dbReference type="EMBL" id="JJQZ01000075">
    <property type="protein sequence ID" value="KKH96331.1"/>
    <property type="molecule type" value="Genomic_DNA"/>
</dbReference>
<dbReference type="EMBL" id="JJPD01000038">
    <property type="protein sequence ID" value="KKG44272.1"/>
    <property type="molecule type" value="Genomic_DNA"/>
</dbReference>
<protein>
    <submittedName>
        <fullName evidence="24">Uncharacterized protein</fullName>
    </submittedName>
</protein>
<reference evidence="42 43" key="1">
    <citation type="journal article" date="2015" name="ISME J.">
        <title>Genomic and phenotypic differentiation among Methanosarcina mazei populations from Columbia River sediment.</title>
        <authorList>
            <person name="Youngblut N.D."/>
            <person name="Wirth J.S."/>
            <person name="Henriksen J.R."/>
            <person name="Smith M."/>
            <person name="Simon H."/>
            <person name="Metcalf W.W."/>
            <person name="Whitaker R.J."/>
        </authorList>
    </citation>
    <scope>NUCLEOTIDE SEQUENCE [LARGE SCALE GENOMIC DNA]</scope>
    <source>
        <strain evidence="17 53">1.F.A.1A.3</strain>
        <strain evidence="19 72">1.F.A.1B.3</strain>
        <strain evidence="20 48">1.F.A.1B.4</strain>
        <strain evidence="21 77">1.F.M.0.5</strain>
        <strain evidence="22 61">1.H.A.0.1</strain>
        <strain evidence="23 73">1.H.A.1A.1</strain>
        <strain evidence="24 50">1.H.A.1A.3</strain>
        <strain evidence="25 70">1.H.A.1A.4</strain>
        <strain evidence="26 43">1.H.A.1A.6</strain>
        <strain evidence="27 60">1.H.A.2.1</strain>
        <strain evidence="28 58">1.H.A.2.3</strain>
        <strain evidence="29 64">1.H.A.2.6</strain>
        <strain evidence="30 71">1.H.A.2.7</strain>
        <strain evidence="31">1.H.A.2.8</strain>
        <strain evidence="32 47">1.H.M.0.1</strain>
        <strain evidence="33 78">1.H.M.1A.1</strain>
        <strain evidence="34 51">1.H.M.1A.2</strain>
        <strain evidence="35 75">1.H.M.1A.3</strain>
        <strain evidence="36 42">1.H.M.2.2</strain>
        <strain evidence="37 79">1.H.M.2.3</strain>
        <strain evidence="39 69">1.H.M.2.4</strain>
        <strain evidence="38 76">1.H.T.2.1</strain>
        <strain evidence="40 45">1.H.T.2.3</strain>
        <strain evidence="41 65">1.H.T.2.5</strain>
        <strain evidence="1 55">2.F.A.2.3</strain>
        <strain evidence="2 67">2.F.T.0.2</strain>
        <strain evidence="3 52">2.F.T.2.6</strain>
        <strain evidence="4 44">3.F.A.1A.3</strain>
        <strain evidence="6 66">3.F.A.2.12</strain>
        <strain evidence="7 68">3.F.A.2.3</strain>
        <strain evidence="5 56">3.F.A.2.5</strain>
        <strain evidence="9 57">3.F.A.2.6</strain>
        <strain evidence="8 59">3.F.A.2.7</strain>
        <strain evidence="10 54">3.H.A.1A.2</strain>
        <strain evidence="11 49">3.H.A.2.1</strain>
        <strain evidence="12 46">3.H.A.2.5</strain>
        <strain evidence="13 81">3.H.A.2.6</strain>
        <strain evidence="14 63">3.H.A.2.8</strain>
        <strain evidence="15 62">3.H.M.2.7</strain>
        <strain evidence="16 74">3.H.T.1A.1</strain>
        <strain evidence="18 80">3.H.T.1A.2</strain>
    </source>
</reference>
<dbReference type="EMBL" id="JJQH01000187">
    <property type="protein sequence ID" value="KKH34878.1"/>
    <property type="molecule type" value="Genomic_DNA"/>
</dbReference>
<evidence type="ECO:0000313" key="64">
    <source>
        <dbReference type="Proteomes" id="UP000034450"/>
    </source>
</evidence>
<dbReference type="EMBL" id="JJPB01000086">
    <property type="protein sequence ID" value="KKG31082.1"/>
    <property type="molecule type" value="Genomic_DNA"/>
</dbReference>
<evidence type="ECO:0000313" key="26">
    <source>
        <dbReference type="EMBL" id="KKH43528.1"/>
    </source>
</evidence>
<dbReference type="Proteomes" id="UP000034733">
    <property type="component" value="Unassembled WGS sequence"/>
</dbReference>
<dbReference type="AlphaFoldDB" id="A0A0F8M8C7"/>
<dbReference type="EMBL" id="JJOT01000073">
    <property type="protein sequence ID" value="KKG01750.1"/>
    <property type="molecule type" value="Genomic_DNA"/>
</dbReference>
<evidence type="ECO:0000313" key="36">
    <source>
        <dbReference type="EMBL" id="KKH82660.1"/>
    </source>
</evidence>
<dbReference type="EMBL" id="JJQB01000129">
    <property type="protein sequence ID" value="KKH16358.1"/>
    <property type="molecule type" value="Genomic_DNA"/>
</dbReference>
<dbReference type="EMBL" id="JJQX01000032">
    <property type="protein sequence ID" value="KKH98883.1"/>
    <property type="molecule type" value="Genomic_DNA"/>
</dbReference>
<dbReference type="EMBL" id="JJQC01000003">
    <property type="protein sequence ID" value="KKH25765.1"/>
    <property type="molecule type" value="Genomic_DNA"/>
</dbReference>
<evidence type="ECO:0000313" key="3">
    <source>
        <dbReference type="EMBL" id="KKG11543.1"/>
    </source>
</evidence>
<dbReference type="EMBL" id="JJQR01000120">
    <property type="protein sequence ID" value="KKH73144.1"/>
    <property type="molecule type" value="Genomic_DNA"/>
</dbReference>
<dbReference type="Proteomes" id="UP000034667">
    <property type="component" value="Unassembled WGS sequence"/>
</dbReference>
<dbReference type="Proteomes" id="UP000034450">
    <property type="component" value="Unassembled WGS sequence"/>
</dbReference>
<dbReference type="EMBL" id="JJPX01000115">
    <property type="protein sequence ID" value="KKH08432.1"/>
    <property type="molecule type" value="Genomic_DNA"/>
</dbReference>
<evidence type="ECO:0000313" key="43">
    <source>
        <dbReference type="Proteomes" id="UP000033864"/>
    </source>
</evidence>
<evidence type="ECO:0000313" key="21">
    <source>
        <dbReference type="EMBL" id="KKH27821.1"/>
    </source>
</evidence>
<evidence type="ECO:0000313" key="61">
    <source>
        <dbReference type="Proteomes" id="UP000034338"/>
    </source>
</evidence>
<evidence type="ECO:0000313" key="6">
    <source>
        <dbReference type="EMBL" id="KKG44272.1"/>
    </source>
</evidence>
<evidence type="ECO:0000313" key="56">
    <source>
        <dbReference type="Proteomes" id="UP000034151"/>
    </source>
</evidence>
<evidence type="ECO:0000313" key="77">
    <source>
        <dbReference type="Proteomes" id="UP000034921"/>
    </source>
</evidence>
<dbReference type="EMBL" id="JJQW01000041">
    <property type="protein sequence ID" value="KKH89393.1"/>
    <property type="molecule type" value="Genomic_DNA"/>
</dbReference>
<dbReference type="EMBL" id="JJPO01000004">
    <property type="protein sequence ID" value="KKG76743.1"/>
    <property type="molecule type" value="Genomic_DNA"/>
</dbReference>
<evidence type="ECO:0000313" key="40">
    <source>
        <dbReference type="EMBL" id="KKI01400.1"/>
    </source>
</evidence>
<dbReference type="EMBL" id="JJPS01000035">
    <property type="protein sequence ID" value="KKG93387.1"/>
    <property type="molecule type" value="Genomic_DNA"/>
</dbReference>
<evidence type="ECO:0000313" key="31">
    <source>
        <dbReference type="EMBL" id="KKH59804.1"/>
    </source>
</evidence>
<evidence type="ECO:0000313" key="10">
    <source>
        <dbReference type="EMBL" id="KKG69498.1"/>
    </source>
</evidence>
<dbReference type="EMBL" id="JJQV01000087">
    <property type="protein sequence ID" value="KKH82660.1"/>
    <property type="molecule type" value="Genomic_DNA"/>
</dbReference>
<dbReference type="EMBL" id="JJQO01000362">
    <property type="protein sequence ID" value="KKH57526.1"/>
    <property type="molecule type" value="Genomic_DNA"/>
</dbReference>
<evidence type="ECO:0000313" key="12">
    <source>
        <dbReference type="EMBL" id="KKG78533.1"/>
    </source>
</evidence>
<dbReference type="Proteomes" id="UP000034259">
    <property type="component" value="Unassembled WGS sequence"/>
</dbReference>
<dbReference type="EMBL" id="JJQA01000114">
    <property type="protein sequence ID" value="KKH13686.1"/>
    <property type="molecule type" value="Genomic_DNA"/>
</dbReference>
<evidence type="ECO:0000313" key="65">
    <source>
        <dbReference type="Proteomes" id="UP000034547"/>
    </source>
</evidence>
<evidence type="ECO:0000313" key="46">
    <source>
        <dbReference type="Proteomes" id="UP000033889"/>
    </source>
</evidence>
<evidence type="ECO:0000313" key="72">
    <source>
        <dbReference type="Proteomes" id="UP000034733"/>
    </source>
</evidence>
<evidence type="ECO:0000313" key="74">
    <source>
        <dbReference type="Proteomes" id="UP000034820"/>
    </source>
</evidence>
<evidence type="ECO:0000313" key="80">
    <source>
        <dbReference type="Proteomes" id="UP000034944"/>
    </source>
</evidence>
<dbReference type="EMBL" id="JJQF01000006">
    <property type="protein sequence ID" value="KKH34721.1"/>
    <property type="molecule type" value="Genomic_DNA"/>
</dbReference>
<evidence type="ECO:0000313" key="30">
    <source>
        <dbReference type="EMBL" id="KKH57526.1"/>
    </source>
</evidence>
<dbReference type="Proteomes" id="UP000034925">
    <property type="component" value="Unassembled WGS sequence"/>
</dbReference>
<dbReference type="Proteomes" id="UP000033987">
    <property type="component" value="Unassembled WGS sequence"/>
</dbReference>
<evidence type="ECO:0000313" key="5">
    <source>
        <dbReference type="EMBL" id="KKG40683.1"/>
    </source>
</evidence>
<dbReference type="EMBL" id="JJQE01000100">
    <property type="protein sequence ID" value="KKH27821.1"/>
    <property type="molecule type" value="Genomic_DNA"/>
</dbReference>
<evidence type="ECO:0000313" key="28">
    <source>
        <dbReference type="EMBL" id="KKH54039.1"/>
    </source>
</evidence>
<evidence type="ECO:0000313" key="67">
    <source>
        <dbReference type="Proteomes" id="UP000034597"/>
    </source>
</evidence>
<evidence type="ECO:0000313" key="70">
    <source>
        <dbReference type="Proteomes" id="UP000034672"/>
    </source>
</evidence>
<evidence type="ECO:0000313" key="11">
    <source>
        <dbReference type="EMBL" id="KKG76743.1"/>
    </source>
</evidence>
<dbReference type="EMBL" id="JJQM01000104">
    <property type="protein sequence ID" value="KKH54039.1"/>
    <property type="molecule type" value="Genomic_DNA"/>
</dbReference>
<evidence type="ECO:0000313" key="34">
    <source>
        <dbReference type="EMBL" id="KKH77286.1"/>
    </source>
</evidence>
<evidence type="ECO:0000313" key="23">
    <source>
        <dbReference type="EMBL" id="KKH34876.1"/>
    </source>
</evidence>
<dbReference type="EMBL" id="JJQK01000107">
    <property type="protein sequence ID" value="KKH52301.1"/>
    <property type="molecule type" value="Genomic_DNA"/>
</dbReference>
<dbReference type="Proteomes" id="UP000034232">
    <property type="component" value="Unassembled WGS sequence"/>
</dbReference>
<evidence type="ECO:0000313" key="39">
    <source>
        <dbReference type="EMBL" id="KKH98883.1"/>
    </source>
</evidence>
<dbReference type="Proteomes" id="UP000033885">
    <property type="component" value="Unassembled WGS sequence"/>
</dbReference>
<dbReference type="Proteomes" id="UP000034950">
    <property type="component" value="Unassembled WGS sequence"/>
</dbReference>
<dbReference type="Proteomes" id="UP000034047">
    <property type="component" value="Unassembled WGS sequence"/>
</dbReference>
<dbReference type="EMBL" id="JJRA01000124">
    <property type="protein sequence ID" value="KKI01400.1"/>
    <property type="molecule type" value="Genomic_DNA"/>
</dbReference>
<evidence type="ECO:0000313" key="58">
    <source>
        <dbReference type="Proteomes" id="UP000034232"/>
    </source>
</evidence>
<evidence type="ECO:0000313" key="63">
    <source>
        <dbReference type="Proteomes" id="UP000034409"/>
    </source>
</evidence>
<dbReference type="EMBL" id="JJPN01000131">
    <property type="protein sequence ID" value="KKG69498.1"/>
    <property type="molecule type" value="Genomic_DNA"/>
</dbReference>
<evidence type="ECO:0000313" key="81">
    <source>
        <dbReference type="Proteomes" id="UP000034950"/>
    </source>
</evidence>
<evidence type="ECO:0000313" key="69">
    <source>
        <dbReference type="Proteomes" id="UP000034668"/>
    </source>
</evidence>
<dbReference type="EMBL" id="JJPR01000098">
    <property type="protein sequence ID" value="KKG85826.1"/>
    <property type="molecule type" value="Genomic_DNA"/>
</dbReference>
<dbReference type="EMBL" id="JJPQ01000152">
    <property type="protein sequence ID" value="KKG78533.1"/>
    <property type="molecule type" value="Genomic_DNA"/>
</dbReference>
<dbReference type="Proteomes" id="UP000034872">
    <property type="component" value="Unassembled WGS sequence"/>
</dbReference>
<dbReference type="Proteomes" id="UP000034921">
    <property type="component" value="Unassembled WGS sequence"/>
</dbReference>
<evidence type="ECO:0000313" key="75">
    <source>
        <dbReference type="Proteomes" id="UP000034842"/>
    </source>
</evidence>
<evidence type="ECO:0000313" key="59">
    <source>
        <dbReference type="Proteomes" id="UP000034243"/>
    </source>
</evidence>
<dbReference type="Proteomes" id="UP000034597">
    <property type="component" value="Unassembled WGS sequence"/>
</dbReference>
<dbReference type="EMBL" id="JJRB01000094">
    <property type="protein sequence ID" value="KKI02791.1"/>
    <property type="molecule type" value="Genomic_DNA"/>
</dbReference>
<evidence type="ECO:0000313" key="52">
    <source>
        <dbReference type="Proteomes" id="UP000034047"/>
    </source>
</evidence>
<evidence type="ECO:0000313" key="7">
    <source>
        <dbReference type="EMBL" id="KKG47479.1"/>
    </source>
</evidence>
<dbReference type="Proteomes" id="UP000034937">
    <property type="component" value="Unassembled WGS sequence"/>
</dbReference>
<dbReference type="EMBL" id="JJQG01000148">
    <property type="protein sequence ID" value="KKH34876.1"/>
    <property type="molecule type" value="Genomic_DNA"/>
</dbReference>
<dbReference type="EMBL" id="JJQN01000184">
    <property type="protein sequence ID" value="KKH55068.1"/>
    <property type="molecule type" value="Genomic_DNA"/>
</dbReference>
<evidence type="ECO:0000313" key="18">
    <source>
        <dbReference type="EMBL" id="KKH15134.1"/>
    </source>
</evidence>
<evidence type="ECO:0000313" key="15">
    <source>
        <dbReference type="EMBL" id="KKH08432.1"/>
    </source>
</evidence>
<dbReference type="Proteomes" id="UP000034021">
    <property type="component" value="Unassembled WGS sequence"/>
</dbReference>
<dbReference type="Proteomes" id="UP000034142">
    <property type="component" value="Unassembled WGS sequence"/>
</dbReference>
<dbReference type="Proteomes" id="UP000033864">
    <property type="component" value="Unassembled WGS sequence"/>
</dbReference>
<evidence type="ECO:0000313" key="27">
    <source>
        <dbReference type="EMBL" id="KKH52301.1"/>
    </source>
</evidence>
<evidence type="ECO:0000313" key="45">
    <source>
        <dbReference type="Proteomes" id="UP000033885"/>
    </source>
</evidence>
<evidence type="ECO:0000313" key="55">
    <source>
        <dbReference type="Proteomes" id="UP000034142"/>
    </source>
</evidence>
<evidence type="ECO:0000313" key="14">
    <source>
        <dbReference type="EMBL" id="KKG93387.1"/>
    </source>
</evidence>
<dbReference type="EMBL" id="JJQQ01000076">
    <property type="protein sequence ID" value="KKH67135.1"/>
    <property type="molecule type" value="Genomic_DNA"/>
</dbReference>
<dbReference type="Proteomes" id="UP000034820">
    <property type="component" value="Unassembled WGS sequence"/>
</dbReference>
<evidence type="ECO:0000313" key="41">
    <source>
        <dbReference type="EMBL" id="KKI02791.1"/>
    </source>
</evidence>
<dbReference type="Proteomes" id="UP000034577">
    <property type="component" value="Unassembled WGS sequence"/>
</dbReference>
<dbReference type="Proteomes" id="UP000033814">
    <property type="component" value="Unassembled WGS sequence"/>
</dbReference>
<evidence type="ECO:0000313" key="44">
    <source>
        <dbReference type="Proteomes" id="UP000033878"/>
    </source>
</evidence>
<dbReference type="Proteomes" id="UP000034547">
    <property type="component" value="Unassembled WGS sequence"/>
</dbReference>
<dbReference type="Proteomes" id="UP000033933">
    <property type="component" value="Unassembled WGS sequence"/>
</dbReference>
<evidence type="ECO:0000313" key="2">
    <source>
        <dbReference type="EMBL" id="KKG01750.1"/>
    </source>
</evidence>
<evidence type="ECO:0000313" key="60">
    <source>
        <dbReference type="Proteomes" id="UP000034259"/>
    </source>
</evidence>
<evidence type="ECO:0000313" key="53">
    <source>
        <dbReference type="Proteomes" id="UP000034064"/>
    </source>
</evidence>
<dbReference type="Proteomes" id="UP000034074">
    <property type="component" value="Unassembled WGS sequence"/>
</dbReference>
<evidence type="ECO:0000313" key="17">
    <source>
        <dbReference type="EMBL" id="KKH13686.1"/>
    </source>
</evidence>
<evidence type="ECO:0000313" key="76">
    <source>
        <dbReference type="Proteomes" id="UP000034872"/>
    </source>
</evidence>
<dbReference type="Proteomes" id="UP000033889">
    <property type="component" value="Unassembled WGS sequence"/>
</dbReference>
<dbReference type="Proteomes" id="UP000033878">
    <property type="component" value="Unassembled WGS sequence"/>
</dbReference>
<dbReference type="EMBL" id="JJPG01000008">
    <property type="protein sequence ID" value="KKG56316.1"/>
    <property type="molecule type" value="Genomic_DNA"/>
</dbReference>
<dbReference type="Proteomes" id="UP000034944">
    <property type="component" value="Unassembled WGS sequence"/>
</dbReference>
<dbReference type="Proteomes" id="UP000034040">
    <property type="component" value="Unassembled WGS sequence"/>
</dbReference>
<evidence type="ECO:0000313" key="29">
    <source>
        <dbReference type="EMBL" id="KKH55068.1"/>
    </source>
</evidence>
<evidence type="ECO:0000313" key="35">
    <source>
        <dbReference type="EMBL" id="KKH78559.1"/>
    </source>
</evidence>
<evidence type="ECO:0000313" key="42">
    <source>
        <dbReference type="Proteomes" id="UP000033814"/>
    </source>
</evidence>
<dbReference type="EMBL" id="JJPF01000116">
    <property type="protein sequence ID" value="KKG40683.1"/>
    <property type="molecule type" value="Genomic_DNA"/>
</dbReference>
<evidence type="ECO:0000313" key="19">
    <source>
        <dbReference type="EMBL" id="KKH16358.1"/>
    </source>
</evidence>
<evidence type="ECO:0000313" key="66">
    <source>
        <dbReference type="Proteomes" id="UP000034577"/>
    </source>
</evidence>
<evidence type="ECO:0000313" key="48">
    <source>
        <dbReference type="Proteomes" id="UP000033987"/>
    </source>
</evidence>
<evidence type="ECO:0000313" key="50">
    <source>
        <dbReference type="Proteomes" id="UP000034021"/>
    </source>
</evidence>
<evidence type="ECO:0000313" key="24">
    <source>
        <dbReference type="EMBL" id="KKH34878.1"/>
    </source>
</evidence>
<evidence type="ECO:0000313" key="32">
    <source>
        <dbReference type="EMBL" id="KKH67135.1"/>
    </source>
</evidence>
<dbReference type="EMBL" id="JJQS01000030">
    <property type="protein sequence ID" value="KKH77286.1"/>
    <property type="molecule type" value="Genomic_DNA"/>
</dbReference>
<dbReference type="Proteomes" id="UP000034409">
    <property type="component" value="Unassembled WGS sequence"/>
</dbReference>
<evidence type="ECO:0000313" key="9">
    <source>
        <dbReference type="EMBL" id="KKG56316.1"/>
    </source>
</evidence>
<dbReference type="EMBL" id="JJPE01000024">
    <property type="protein sequence ID" value="KKG47479.1"/>
    <property type="molecule type" value="Genomic_DNA"/>
</dbReference>
<evidence type="ECO:0000313" key="37">
    <source>
        <dbReference type="EMBL" id="KKH89393.1"/>
    </source>
</evidence>
<evidence type="ECO:0000313" key="38">
    <source>
        <dbReference type="EMBL" id="KKH96331.1"/>
    </source>
</evidence>
<dbReference type="Proteomes" id="UP000034001">
    <property type="component" value="Unassembled WGS sequence"/>
</dbReference>
<dbReference type="EMBL" id="JJPY01000013">
    <property type="protein sequence ID" value="KKH11826.1"/>
    <property type="molecule type" value="Genomic_DNA"/>
</dbReference>
<evidence type="ECO:0000313" key="8">
    <source>
        <dbReference type="EMBL" id="KKG52581.1"/>
    </source>
</evidence>
<evidence type="ECO:0000313" key="13">
    <source>
        <dbReference type="EMBL" id="KKG85826.1"/>
    </source>
</evidence>
<dbReference type="EMBL" id="JJPZ01000003">
    <property type="protein sequence ID" value="KKH15134.1"/>
    <property type="molecule type" value="Genomic_DNA"/>
</dbReference>
<evidence type="ECO:0000313" key="1">
    <source>
        <dbReference type="EMBL" id="KKF99663.1"/>
    </source>
</evidence>
<evidence type="ECO:0000313" key="51">
    <source>
        <dbReference type="Proteomes" id="UP000034040"/>
    </source>
</evidence>
<comment type="caution">
    <text evidence="24">The sequence shown here is derived from an EMBL/GenBank/DDBJ whole genome shotgun (WGS) entry which is preliminary data.</text>
</comment>
<dbReference type="EMBL" id="JJQI01000014">
    <property type="protein sequence ID" value="KKH42455.1"/>
    <property type="molecule type" value="Genomic_DNA"/>
</dbReference>
<evidence type="ECO:0000313" key="73">
    <source>
        <dbReference type="Proteomes" id="UP000034758"/>
    </source>
</evidence>
<evidence type="ECO:0000313" key="71">
    <source>
        <dbReference type="Proteomes" id="UP000034692"/>
    </source>
</evidence>
<gene>
    <name evidence="1" type="ORF">DU31_02940</name>
    <name evidence="3" type="ORF">DU34_04825</name>
    <name evidence="6" type="ORF">DU35_07585</name>
    <name evidence="8" type="ORF">DU36_00910</name>
    <name evidence="22" type="ORF">DU37_01240</name>
    <name evidence="9" type="ORF">DU38_12900</name>
    <name evidence="5" type="ORF">DU39_00995</name>
    <name evidence="2" type="ORF">DU40_01020</name>
    <name evidence="7" type="ORF">DU41_03300</name>
    <name evidence="15" type="ORF">DU42_01735</name>
    <name evidence="17" type="ORF">DU44_19490</name>
    <name evidence="10" type="ORF">DU46_02305</name>
    <name evidence="19" type="ORF">DU48_00190</name>
    <name evidence="4" type="ORF">DU49_04520</name>
    <name evidence="24" type="ORF">DU50_04425</name>
    <name evidence="16" type="ORF">DU51_00065</name>
    <name evidence="23" type="ORF">DU54_10360</name>
    <name evidence="13" type="ORF">DU57_01950</name>
    <name evidence="14" type="ORF">DU59_05450</name>
    <name evidence="21" type="ORF">DU60_02345</name>
    <name evidence="12" type="ORF">DU61_03080</name>
    <name evidence="18" type="ORF">DU62_02600</name>
    <name evidence="11" type="ORF">DU63_02510</name>
    <name evidence="20" type="ORF">DU65_01965</name>
    <name evidence="25" type="ORF">DU71_18645</name>
    <name evidence="27" type="ORF">DU72_05245</name>
    <name evidence="31" type="ORF">DU73_09000</name>
    <name evidence="29" type="ORF">DU74_04140</name>
    <name evidence="30" type="ORF">DU75_03115</name>
    <name evidence="28" type="ORF">DU76_02900</name>
    <name evidence="34" type="ORF">DU77_01505</name>
    <name evidence="35" type="ORF">DU78_07380</name>
    <name evidence="39" type="ORF">DU79_07490</name>
    <name evidence="40" type="ORF">DU81_01395</name>
    <name evidence="36" type="ORF">DU82_02065</name>
    <name evidence="41" type="ORF">DU83_01765</name>
    <name evidence="38" type="ORF">DU84_01870</name>
    <name evidence="26" type="ORF">DU85_05190</name>
    <name evidence="33" type="ORF">DU86_02875</name>
    <name evidence="32" type="ORF">DU87_03345</name>
    <name evidence="37" type="ORF">DU88_01400</name>
</gene>
<evidence type="ECO:0000313" key="47">
    <source>
        <dbReference type="Proteomes" id="UP000033933"/>
    </source>
</evidence>
<sequence>MKYMSKCGSKQVYNYRNAQRLQARRSPERNILQPFSPAGVMMRLPRLQLNTIIILPVSEIVIFEDASHQHHLEKNR</sequence>
<dbReference type="PATRIC" id="fig|2209.39.peg.237"/>
<evidence type="ECO:0000313" key="78">
    <source>
        <dbReference type="Proteomes" id="UP000034925"/>
    </source>
</evidence>
<dbReference type="Proteomes" id="UP000034338">
    <property type="component" value="Unassembled WGS sequence"/>
</dbReference>
<evidence type="ECO:0000313" key="57">
    <source>
        <dbReference type="Proteomes" id="UP000034195"/>
    </source>
</evidence>
<evidence type="ECO:0000313" key="54">
    <source>
        <dbReference type="Proteomes" id="UP000034074"/>
    </source>
</evidence>
<proteinExistence type="predicted"/>
<dbReference type="Proteomes" id="UP000034151">
    <property type="component" value="Unassembled WGS sequence"/>
</dbReference>